<dbReference type="EMBL" id="CH473948">
    <property type="protein sequence ID" value="EDM05659.1"/>
    <property type="molecule type" value="Genomic_DNA"/>
</dbReference>
<gene>
    <name evidence="1" type="ORF">rCG_33923</name>
</gene>
<name>A6HI04_RAT</name>
<sequence length="41" mass="4462">MVLITVSQVPSPIRGCDSFATGVVAFTFTQNEFHFPECTPS</sequence>
<reference evidence="1 2" key="1">
    <citation type="submission" date="2005-07" db="EMBL/GenBank/DDBJ databases">
        <authorList>
            <person name="Mural R.J."/>
            <person name="Li P.W."/>
            <person name="Adams M.D."/>
            <person name="Amanatides P.G."/>
            <person name="Baden-Tillson H."/>
            <person name="Barnstead M."/>
            <person name="Chin S.H."/>
            <person name="Dew I."/>
            <person name="Evans C.A."/>
            <person name="Ferriera S."/>
            <person name="Flanigan M."/>
            <person name="Fosler C."/>
            <person name="Glodek A."/>
            <person name="Gu Z."/>
            <person name="Holt R.A."/>
            <person name="Jennings D."/>
            <person name="Kraft C.L."/>
            <person name="Lu F."/>
            <person name="Nguyen T."/>
            <person name="Nusskern D.R."/>
            <person name="Pfannkoch C.M."/>
            <person name="Sitter C."/>
            <person name="Sutton G.G."/>
            <person name="Venter J.C."/>
            <person name="Wang Z."/>
            <person name="Woodage T."/>
            <person name="Zheng X.H."/>
            <person name="Zhong F."/>
        </authorList>
    </citation>
    <scope>NUCLEOTIDE SEQUENCE [LARGE SCALE GENOMIC DNA]</scope>
    <source>
        <strain>BN</strain>
        <strain evidence="2">Sprague-Dawley</strain>
    </source>
</reference>
<proteinExistence type="predicted"/>
<accession>A6HI04</accession>
<evidence type="ECO:0000313" key="1">
    <source>
        <dbReference type="EMBL" id="EDM05659.1"/>
    </source>
</evidence>
<dbReference type="Proteomes" id="UP000234681">
    <property type="component" value="Chromosome 10"/>
</dbReference>
<evidence type="ECO:0000313" key="2">
    <source>
        <dbReference type="Proteomes" id="UP000234681"/>
    </source>
</evidence>
<organism evidence="1 2">
    <name type="scientific">Rattus norvegicus</name>
    <name type="common">Rat</name>
    <dbReference type="NCBI Taxonomy" id="10116"/>
    <lineage>
        <taxon>Eukaryota</taxon>
        <taxon>Metazoa</taxon>
        <taxon>Chordata</taxon>
        <taxon>Craniata</taxon>
        <taxon>Vertebrata</taxon>
        <taxon>Euteleostomi</taxon>
        <taxon>Mammalia</taxon>
        <taxon>Eutheria</taxon>
        <taxon>Euarchontoglires</taxon>
        <taxon>Glires</taxon>
        <taxon>Rodentia</taxon>
        <taxon>Myomorpha</taxon>
        <taxon>Muroidea</taxon>
        <taxon>Muridae</taxon>
        <taxon>Murinae</taxon>
        <taxon>Rattus</taxon>
    </lineage>
</organism>
<protein>
    <submittedName>
        <fullName evidence="1">RCG33923</fullName>
    </submittedName>
</protein>
<dbReference type="AlphaFoldDB" id="A6HI04"/>